<dbReference type="PANTHER" id="PTHR23232">
    <property type="entry name" value="KRAB DOMAIN C2H2 ZINC FINGER"/>
    <property type="match status" value="1"/>
</dbReference>
<dbReference type="OMA" id="SKSHAEY"/>
<dbReference type="CDD" id="cd07765">
    <property type="entry name" value="KRAB_A-box"/>
    <property type="match status" value="1"/>
</dbReference>
<dbReference type="InterPro" id="IPR036051">
    <property type="entry name" value="KRAB_dom_sf"/>
</dbReference>
<dbReference type="InterPro" id="IPR050169">
    <property type="entry name" value="Krueppel_C2H2_ZnF"/>
</dbReference>
<proteinExistence type="predicted"/>
<feature type="region of interest" description="Disordered" evidence="1">
    <location>
        <begin position="79"/>
        <end position="99"/>
    </location>
</feature>
<evidence type="ECO:0000313" key="3">
    <source>
        <dbReference type="Ensembl" id="ENSBMSP00010007920.1"/>
    </source>
</evidence>
<name>A0A8C0CQM6_BALMU</name>
<dbReference type="SMART" id="SM00349">
    <property type="entry name" value="KRAB"/>
    <property type="match status" value="1"/>
</dbReference>
<dbReference type="Gene3D" id="6.10.140.140">
    <property type="match status" value="1"/>
</dbReference>
<dbReference type="SUPFAM" id="SSF109640">
    <property type="entry name" value="KRAB domain (Kruppel-associated box)"/>
    <property type="match status" value="1"/>
</dbReference>
<dbReference type="Pfam" id="PF01352">
    <property type="entry name" value="KRAB"/>
    <property type="match status" value="1"/>
</dbReference>
<dbReference type="Ensembl" id="ENSBMST00010008844.1">
    <property type="protein sequence ID" value="ENSBMSP00010007920.1"/>
    <property type="gene ID" value="ENSBMSG00010005885.1"/>
</dbReference>
<dbReference type="InterPro" id="IPR001909">
    <property type="entry name" value="KRAB"/>
</dbReference>
<accession>A0A8C0CQM6</accession>
<organism evidence="3">
    <name type="scientific">Balaenoptera musculus</name>
    <name type="common">Blue whale</name>
    <dbReference type="NCBI Taxonomy" id="9771"/>
    <lineage>
        <taxon>Eukaryota</taxon>
        <taxon>Metazoa</taxon>
        <taxon>Chordata</taxon>
        <taxon>Craniata</taxon>
        <taxon>Vertebrata</taxon>
        <taxon>Euteleostomi</taxon>
        <taxon>Mammalia</taxon>
        <taxon>Eutheria</taxon>
        <taxon>Laurasiatheria</taxon>
        <taxon>Artiodactyla</taxon>
        <taxon>Whippomorpha</taxon>
        <taxon>Cetacea</taxon>
        <taxon>Mysticeti</taxon>
        <taxon>Balaenopteridae</taxon>
        <taxon>Balaenoptera</taxon>
    </lineage>
</organism>
<protein>
    <recommendedName>
        <fullName evidence="2">KRAB domain-containing protein</fullName>
    </recommendedName>
</protein>
<feature type="domain" description="KRAB" evidence="2">
    <location>
        <begin position="8"/>
        <end position="78"/>
    </location>
</feature>
<evidence type="ECO:0000256" key="1">
    <source>
        <dbReference type="SAM" id="MobiDB-lite"/>
    </source>
</evidence>
<sequence length="99" mass="11574">MNISETSVSFRDVTVEFTLEEWQCMSSAQRTLYRDVMLENYSHLVSSGYCLTKPDVIIKLEQDDPLLLEEEILSKSHAEYVRQSPRRRNPMNVMDMGKL</sequence>
<dbReference type="AlphaFoldDB" id="A0A8C0CQM6"/>
<dbReference type="PROSITE" id="PS50805">
    <property type="entry name" value="KRAB"/>
    <property type="match status" value="1"/>
</dbReference>
<evidence type="ECO:0000259" key="2">
    <source>
        <dbReference type="PROSITE" id="PS50805"/>
    </source>
</evidence>
<dbReference type="GO" id="GO:0006355">
    <property type="term" value="P:regulation of DNA-templated transcription"/>
    <property type="evidence" value="ECO:0007669"/>
    <property type="project" value="InterPro"/>
</dbReference>
<dbReference type="GeneTree" id="ENSGT00940000162764"/>
<reference evidence="3" key="1">
    <citation type="submission" date="2023-09" db="UniProtKB">
        <authorList>
            <consortium name="Ensembl"/>
        </authorList>
    </citation>
    <scope>IDENTIFICATION</scope>
</reference>
<dbReference type="PANTHER" id="PTHR23232:SF163">
    <property type="entry name" value="ZINC FINGER PROTEIN 589"/>
    <property type="match status" value="1"/>
</dbReference>